<protein>
    <submittedName>
        <fullName evidence="1">Uncharacterized protein</fullName>
    </submittedName>
</protein>
<keyword evidence="2" id="KW-1185">Reference proteome</keyword>
<evidence type="ECO:0000313" key="2">
    <source>
        <dbReference type="Proteomes" id="UP000307164"/>
    </source>
</evidence>
<name>A0ABY2VRU0_9GAMM</name>
<gene>
    <name evidence="1" type="ORF">CWC20_21245</name>
</gene>
<dbReference type="RefSeq" id="WP_138676890.1">
    <property type="nucleotide sequence ID" value="NZ_PNBW01000227.1"/>
</dbReference>
<dbReference type="Proteomes" id="UP000307164">
    <property type="component" value="Unassembled WGS sequence"/>
</dbReference>
<sequence>MEYVVYDFPHYAERVITLLLEEKWLIHSFPLSDESEIFNPSSYLYNAEFKGVEYTIHLDLNIYQYILNAFKKDKKNPLHRSAIALVVFAKFTNVKFDPSIAIYEKLNYKKQCPDELIDDLILFRQIDNAEMDHLAEFVLGSSDIFKLPKPAHLERLKLKMKLTEFRRLKKWDTLYALVLKLTELYYCDKGLSNEDKLEAFWRWCHEEFLFSLVATSMAIKLFGKRRIPKLMKYNPKHSVEKNKNHVVNMTWDLFLIDKFFENWVGKLDKQEFIYASNDKPFQEVLKAAIKIQNEGKGVELAEDLSTRLISSFVSTFDQVENQQGRRITSVTDFSSFREGVINNYEQVLKVVS</sequence>
<evidence type="ECO:0000313" key="1">
    <source>
        <dbReference type="EMBL" id="TMO68516.1"/>
    </source>
</evidence>
<organism evidence="1 2">
    <name type="scientific">Pseudoalteromonas aurantia</name>
    <dbReference type="NCBI Taxonomy" id="43654"/>
    <lineage>
        <taxon>Bacteria</taxon>
        <taxon>Pseudomonadati</taxon>
        <taxon>Pseudomonadota</taxon>
        <taxon>Gammaproteobacteria</taxon>
        <taxon>Alteromonadales</taxon>
        <taxon>Pseudoalteromonadaceae</taxon>
        <taxon>Pseudoalteromonas</taxon>
    </lineage>
</organism>
<comment type="caution">
    <text evidence="1">The sequence shown here is derived from an EMBL/GenBank/DDBJ whole genome shotgun (WGS) entry which is preliminary data.</text>
</comment>
<reference evidence="2" key="2">
    <citation type="submission" date="2019-06" db="EMBL/GenBank/DDBJ databases">
        <title>Co-occurence of chitin degradation, pigmentation and bioactivity in marine Pseudoalteromonas.</title>
        <authorList>
            <person name="Sonnenschein E.C."/>
            <person name="Bech P.K."/>
        </authorList>
    </citation>
    <scope>NUCLEOTIDE SEQUENCE [LARGE SCALE GENOMIC DNA]</scope>
    <source>
        <strain evidence="2">S3895</strain>
    </source>
</reference>
<proteinExistence type="predicted"/>
<reference evidence="1 2" key="1">
    <citation type="submission" date="2018-01" db="EMBL/GenBank/DDBJ databases">
        <authorList>
            <person name="Paulsen S."/>
            <person name="Gram L.K."/>
        </authorList>
    </citation>
    <scope>NUCLEOTIDE SEQUENCE [LARGE SCALE GENOMIC DNA]</scope>
    <source>
        <strain evidence="1 2">S3895</strain>
    </source>
</reference>
<accession>A0ABY2VRU0</accession>
<dbReference type="EMBL" id="PNBW01000227">
    <property type="protein sequence ID" value="TMO68516.1"/>
    <property type="molecule type" value="Genomic_DNA"/>
</dbReference>